<name>L8JCY3_9GAMM</name>
<evidence type="ECO:0000313" key="3">
    <source>
        <dbReference type="EMBL" id="ELR66691.1"/>
    </source>
</evidence>
<dbReference type="GO" id="GO:0030975">
    <property type="term" value="F:thiamine binding"/>
    <property type="evidence" value="ECO:0007669"/>
    <property type="project" value="TreeGrafter"/>
</dbReference>
<dbReference type="PIRSF" id="PIRSF002825">
    <property type="entry name" value="CfbpA"/>
    <property type="match status" value="1"/>
</dbReference>
<dbReference type="SUPFAM" id="SSF53850">
    <property type="entry name" value="Periplasmic binding protein-like II"/>
    <property type="match status" value="1"/>
</dbReference>
<dbReference type="GO" id="GO:0030288">
    <property type="term" value="C:outer membrane-bounded periplasmic space"/>
    <property type="evidence" value="ECO:0007669"/>
    <property type="project" value="TreeGrafter"/>
</dbReference>
<gene>
    <name evidence="3" type="ORF">C942_04389</name>
</gene>
<evidence type="ECO:0000256" key="1">
    <source>
        <dbReference type="ARBA" id="ARBA00022729"/>
    </source>
</evidence>
<sequence>MKAKTKRSLLAACILGSAMAAPQVMAEGRLVVYCSATNAMCEAETKAFSEKYDVKTSFVRNGSGSTLAKIQAERKNPRADVWYGGTLDPQSQAGEMDLLAAYKSPELNNIMEKFRDPAKRKGNYSSAVYMGILGFGVNTERLAEKGLPIPRCWNDLTKPEYKEEIQIADPQSSGTAYTALATFIQLWDEDKAFDYFKKLDKNISQYTKSGVTPSRNSARGEIAIGIGFLHDYSLEQSKGAPLELISPCEGTGYEIGGVSIIKGARNMDNAKLFVDWVLSKEGQQLAWQKGKSFQILTNTTAEQSPNALDPSKLSLINYDMETYGSSDERKRLINKWVNVVKMGE</sequence>
<organism evidence="3 4">
    <name type="scientific">Photobacterium marinum</name>
    <dbReference type="NCBI Taxonomy" id="1056511"/>
    <lineage>
        <taxon>Bacteria</taxon>
        <taxon>Pseudomonadati</taxon>
        <taxon>Pseudomonadota</taxon>
        <taxon>Gammaproteobacteria</taxon>
        <taxon>Vibrionales</taxon>
        <taxon>Vibrionaceae</taxon>
        <taxon>Photobacterium</taxon>
    </lineage>
</organism>
<dbReference type="Proteomes" id="UP000011134">
    <property type="component" value="Unassembled WGS sequence"/>
</dbReference>
<dbReference type="RefSeq" id="WP_007463569.1">
    <property type="nucleotide sequence ID" value="NZ_AMZO01000006.1"/>
</dbReference>
<proteinExistence type="predicted"/>
<dbReference type="PANTHER" id="PTHR30006:SF2">
    <property type="entry name" value="ABC TRANSPORTER SUBSTRATE-BINDING PROTEIN"/>
    <property type="match status" value="1"/>
</dbReference>
<dbReference type="GO" id="GO:0030976">
    <property type="term" value="F:thiamine pyrophosphate binding"/>
    <property type="evidence" value="ECO:0007669"/>
    <property type="project" value="TreeGrafter"/>
</dbReference>
<dbReference type="PATRIC" id="fig|1056511.3.peg.1218"/>
<dbReference type="AlphaFoldDB" id="L8JCY3"/>
<dbReference type="Pfam" id="PF13343">
    <property type="entry name" value="SBP_bac_6"/>
    <property type="match status" value="1"/>
</dbReference>
<evidence type="ECO:0000313" key="4">
    <source>
        <dbReference type="Proteomes" id="UP000011134"/>
    </source>
</evidence>
<protein>
    <submittedName>
        <fullName evidence="3">Ferric iron ABC transporter, iron-binding protein</fullName>
    </submittedName>
</protein>
<dbReference type="GO" id="GO:0015888">
    <property type="term" value="P:thiamine transport"/>
    <property type="evidence" value="ECO:0007669"/>
    <property type="project" value="TreeGrafter"/>
</dbReference>
<dbReference type="CDD" id="cd13544">
    <property type="entry name" value="PBP2_Fbp_like_1"/>
    <property type="match status" value="1"/>
</dbReference>
<dbReference type="PANTHER" id="PTHR30006">
    <property type="entry name" value="THIAMINE-BINDING PERIPLASMIC PROTEIN-RELATED"/>
    <property type="match status" value="1"/>
</dbReference>
<feature type="chain" id="PRO_5003992878" evidence="2">
    <location>
        <begin position="27"/>
        <end position="344"/>
    </location>
</feature>
<keyword evidence="4" id="KW-1185">Reference proteome</keyword>
<evidence type="ECO:0000256" key="2">
    <source>
        <dbReference type="SAM" id="SignalP"/>
    </source>
</evidence>
<dbReference type="Gene3D" id="3.40.190.10">
    <property type="entry name" value="Periplasmic binding protein-like II"/>
    <property type="match status" value="2"/>
</dbReference>
<dbReference type="EMBL" id="AMZO01000006">
    <property type="protein sequence ID" value="ELR66691.1"/>
    <property type="molecule type" value="Genomic_DNA"/>
</dbReference>
<dbReference type="OrthoDB" id="305758at2"/>
<feature type="signal peptide" evidence="2">
    <location>
        <begin position="1"/>
        <end position="26"/>
    </location>
</feature>
<comment type="caution">
    <text evidence="3">The sequence shown here is derived from an EMBL/GenBank/DDBJ whole genome shotgun (WGS) entry which is preliminary data.</text>
</comment>
<keyword evidence="1 2" id="KW-0732">Signal</keyword>
<dbReference type="InterPro" id="IPR026045">
    <property type="entry name" value="Ferric-bd"/>
</dbReference>
<accession>L8JCY3</accession>
<reference evidence="3 4" key="1">
    <citation type="submission" date="2012-12" db="EMBL/GenBank/DDBJ databases">
        <title>Genome Assembly of Photobacterium sp. AK15.</title>
        <authorList>
            <person name="Khatri I."/>
            <person name="Vaidya B."/>
            <person name="Srinivas T.N.R."/>
            <person name="Subramanian S."/>
            <person name="Pinnaka A."/>
        </authorList>
    </citation>
    <scope>NUCLEOTIDE SEQUENCE [LARGE SCALE GENOMIC DNA]</scope>
    <source>
        <strain evidence="3 4">AK15</strain>
    </source>
</reference>